<protein>
    <submittedName>
        <fullName evidence="1">Uncharacterized protein</fullName>
    </submittedName>
</protein>
<name>M1D4B7_SOLTU</name>
<evidence type="ECO:0000313" key="2">
    <source>
        <dbReference type="Proteomes" id="UP000011115"/>
    </source>
</evidence>
<dbReference type="Proteomes" id="UP000011115">
    <property type="component" value="Unassembled WGS sequence"/>
</dbReference>
<sequence>MKLVQTKHETDCILTIINKRNISRALRFLNKRNSLEQENKMNKEAEFTSCGAVNCGCYRSPIYALVMNKFESFEMPLLLSNRSKQREIRTSFLKL</sequence>
<reference evidence="2" key="1">
    <citation type="journal article" date="2011" name="Nature">
        <title>Genome sequence and analysis of the tuber crop potato.</title>
        <authorList>
            <consortium name="The Potato Genome Sequencing Consortium"/>
        </authorList>
    </citation>
    <scope>NUCLEOTIDE SEQUENCE [LARGE SCALE GENOMIC DNA]</scope>
    <source>
        <strain evidence="2">cv. DM1-3 516 R44</strain>
    </source>
</reference>
<accession>M1D4B7</accession>
<dbReference type="PaxDb" id="4113-PGSC0003DMT400081177"/>
<dbReference type="HOGENOM" id="CLU_2376856_0_0_1"/>
<organism evidence="1 2">
    <name type="scientific">Solanum tuberosum</name>
    <name type="common">Potato</name>
    <dbReference type="NCBI Taxonomy" id="4113"/>
    <lineage>
        <taxon>Eukaryota</taxon>
        <taxon>Viridiplantae</taxon>
        <taxon>Streptophyta</taxon>
        <taxon>Embryophyta</taxon>
        <taxon>Tracheophyta</taxon>
        <taxon>Spermatophyta</taxon>
        <taxon>Magnoliopsida</taxon>
        <taxon>eudicotyledons</taxon>
        <taxon>Gunneridae</taxon>
        <taxon>Pentapetalae</taxon>
        <taxon>asterids</taxon>
        <taxon>lamiids</taxon>
        <taxon>Solanales</taxon>
        <taxon>Solanaceae</taxon>
        <taxon>Solanoideae</taxon>
        <taxon>Solaneae</taxon>
        <taxon>Solanum</taxon>
    </lineage>
</organism>
<dbReference type="InParanoid" id="M1D4B7"/>
<evidence type="ECO:0000313" key="1">
    <source>
        <dbReference type="EnsemblPlants" id="PGSC0003DMT400081177"/>
    </source>
</evidence>
<dbReference type="EnsemblPlants" id="PGSC0003DMT400081177">
    <property type="protein sequence ID" value="PGSC0003DMT400081177"/>
    <property type="gene ID" value="PGSC0003DMG400031728"/>
</dbReference>
<dbReference type="Gramene" id="PGSC0003DMT400081177">
    <property type="protein sequence ID" value="PGSC0003DMT400081177"/>
    <property type="gene ID" value="PGSC0003DMG400031728"/>
</dbReference>
<keyword evidence="2" id="KW-1185">Reference proteome</keyword>
<dbReference type="AlphaFoldDB" id="M1D4B7"/>
<proteinExistence type="predicted"/>
<reference evidence="1" key="2">
    <citation type="submission" date="2015-06" db="UniProtKB">
        <authorList>
            <consortium name="EnsemblPlants"/>
        </authorList>
    </citation>
    <scope>IDENTIFICATION</scope>
    <source>
        <strain evidence="1">DM1-3 516 R44</strain>
    </source>
</reference>